<evidence type="ECO:0000256" key="2">
    <source>
        <dbReference type="ARBA" id="ARBA00009183"/>
    </source>
</evidence>
<evidence type="ECO:0000256" key="7">
    <source>
        <dbReference type="ARBA" id="ARBA00023033"/>
    </source>
</evidence>
<evidence type="ECO:0000256" key="3">
    <source>
        <dbReference type="ARBA" id="ARBA00022630"/>
    </source>
</evidence>
<organism evidence="8 9">
    <name type="scientific">Pleurostoma richardsiae</name>
    <dbReference type="NCBI Taxonomy" id="41990"/>
    <lineage>
        <taxon>Eukaryota</taxon>
        <taxon>Fungi</taxon>
        <taxon>Dikarya</taxon>
        <taxon>Ascomycota</taxon>
        <taxon>Pezizomycotina</taxon>
        <taxon>Sordariomycetes</taxon>
        <taxon>Sordariomycetidae</taxon>
        <taxon>Calosphaeriales</taxon>
        <taxon>Pleurostomataceae</taxon>
        <taxon>Pleurostoma</taxon>
    </lineage>
</organism>
<evidence type="ECO:0000313" key="8">
    <source>
        <dbReference type="EMBL" id="KAJ9148242.1"/>
    </source>
</evidence>
<sequence>MGSTDPRRFDVKSIAIIGAGPCGLSAAKYTAAEGAFEEIVVFEQQAEVGGVWNYTKEPSKTLYVPQVSPFLPPDPPIQGPDGSAALFPSPMYDLLHTNIPWPLMKFGDLDFPHDSLIFPPREAVQDYLVAYSQDVRHLLQLSTQVQSIRLKHDEAGTEKWEVQTVSTVTGVQNIKTFDAVVVASGHYATTYIPDLKGIREFHEAHPGIITHSKLYRSPRDYAGKKVVVVGNAASGIDIATQISRFSQSPLLLSVQTPTPPDNLAHSGAEEVPVIEEFLPEERGVRFQGGRVEKDIDVIIFCTGYLFTFPFLETLIPPLVTNGRRVYGLYEHCFHIEHPTLVFPGLPIKVVPFPVSEGQAAVFARIWANRLPLPSEEKMKQWEREEEQRQGNAYHVFPKGGDVEYIKRMHDWASQAGDGGKEPPLWSDWQVWQRQIYFEAKLKFEVEGRKAKTLEELGFHYEGSGKDENPKEIL</sequence>
<keyword evidence="4" id="KW-0274">FAD</keyword>
<dbReference type="InterPro" id="IPR050346">
    <property type="entry name" value="FMO-like"/>
</dbReference>
<evidence type="ECO:0000313" key="9">
    <source>
        <dbReference type="Proteomes" id="UP001174694"/>
    </source>
</evidence>
<evidence type="ECO:0000256" key="4">
    <source>
        <dbReference type="ARBA" id="ARBA00022827"/>
    </source>
</evidence>
<dbReference type="PIRSF" id="PIRSF000332">
    <property type="entry name" value="FMO"/>
    <property type="match status" value="1"/>
</dbReference>
<dbReference type="InterPro" id="IPR000960">
    <property type="entry name" value="Flavin_mOase"/>
</dbReference>
<dbReference type="Pfam" id="PF00743">
    <property type="entry name" value="FMO-like"/>
    <property type="match status" value="2"/>
</dbReference>
<name>A0AA38RGI9_9PEZI</name>
<dbReference type="GO" id="GO:0050660">
    <property type="term" value="F:flavin adenine dinucleotide binding"/>
    <property type="evidence" value="ECO:0007669"/>
    <property type="project" value="InterPro"/>
</dbReference>
<comment type="similarity">
    <text evidence="2">Belongs to the FMO family.</text>
</comment>
<dbReference type="SUPFAM" id="SSF51905">
    <property type="entry name" value="FAD/NAD(P)-binding domain"/>
    <property type="match status" value="2"/>
</dbReference>
<protein>
    <submittedName>
        <fullName evidence="8">Thiol-specific monooxygenase</fullName>
    </submittedName>
</protein>
<dbReference type="PRINTS" id="PR00370">
    <property type="entry name" value="FMOXYGENASE"/>
</dbReference>
<reference evidence="8" key="1">
    <citation type="submission" date="2022-07" db="EMBL/GenBank/DDBJ databases">
        <title>Fungi with potential for degradation of polypropylene.</title>
        <authorList>
            <person name="Gostincar C."/>
        </authorList>
    </citation>
    <scope>NUCLEOTIDE SEQUENCE</scope>
    <source>
        <strain evidence="8">EXF-13308</strain>
    </source>
</reference>
<proteinExistence type="inferred from homology"/>
<dbReference type="GO" id="GO:0004499">
    <property type="term" value="F:N,N-dimethylaniline monooxygenase activity"/>
    <property type="evidence" value="ECO:0007669"/>
    <property type="project" value="InterPro"/>
</dbReference>
<comment type="caution">
    <text evidence="8">The sequence shown here is derived from an EMBL/GenBank/DDBJ whole genome shotgun (WGS) entry which is preliminary data.</text>
</comment>
<keyword evidence="3" id="KW-0285">Flavoprotein</keyword>
<accession>A0AA38RGI9</accession>
<keyword evidence="6" id="KW-0560">Oxidoreductase</keyword>
<dbReference type="InterPro" id="IPR036188">
    <property type="entry name" value="FAD/NAD-bd_sf"/>
</dbReference>
<dbReference type="EMBL" id="JANBVO010000013">
    <property type="protein sequence ID" value="KAJ9148242.1"/>
    <property type="molecule type" value="Genomic_DNA"/>
</dbReference>
<dbReference type="InterPro" id="IPR020946">
    <property type="entry name" value="Flavin_mOase-like"/>
</dbReference>
<evidence type="ECO:0000256" key="1">
    <source>
        <dbReference type="ARBA" id="ARBA00001974"/>
    </source>
</evidence>
<dbReference type="AlphaFoldDB" id="A0AA38RGI9"/>
<keyword evidence="9" id="KW-1185">Reference proteome</keyword>
<keyword evidence="7 8" id="KW-0503">Monooxygenase</keyword>
<keyword evidence="5" id="KW-0521">NADP</keyword>
<dbReference type="Gene3D" id="3.50.50.60">
    <property type="entry name" value="FAD/NAD(P)-binding domain"/>
    <property type="match status" value="2"/>
</dbReference>
<dbReference type="GO" id="GO:0050661">
    <property type="term" value="F:NADP binding"/>
    <property type="evidence" value="ECO:0007669"/>
    <property type="project" value="InterPro"/>
</dbReference>
<dbReference type="FunFam" id="3.50.50.60:FF:000138">
    <property type="entry name" value="Flavin-containing monooxygenase"/>
    <property type="match status" value="1"/>
</dbReference>
<comment type="cofactor">
    <cofactor evidence="1">
        <name>FAD</name>
        <dbReference type="ChEBI" id="CHEBI:57692"/>
    </cofactor>
</comment>
<dbReference type="PANTHER" id="PTHR23023">
    <property type="entry name" value="DIMETHYLANILINE MONOOXYGENASE"/>
    <property type="match status" value="1"/>
</dbReference>
<gene>
    <name evidence="8" type="ORF">NKR23_g5156</name>
</gene>
<evidence type="ECO:0000256" key="6">
    <source>
        <dbReference type="ARBA" id="ARBA00023002"/>
    </source>
</evidence>
<dbReference type="Pfam" id="PF13450">
    <property type="entry name" value="NAD_binding_8"/>
    <property type="match status" value="1"/>
</dbReference>
<evidence type="ECO:0000256" key="5">
    <source>
        <dbReference type="ARBA" id="ARBA00022857"/>
    </source>
</evidence>
<dbReference type="Proteomes" id="UP001174694">
    <property type="component" value="Unassembled WGS sequence"/>
</dbReference>